<evidence type="ECO:0000256" key="4">
    <source>
        <dbReference type="SAM" id="SignalP"/>
    </source>
</evidence>
<dbReference type="PANTHER" id="PTHR34135">
    <property type="entry name" value="LYSOZYME"/>
    <property type="match status" value="1"/>
</dbReference>
<dbReference type="Gene3D" id="3.20.20.80">
    <property type="entry name" value="Glycosidases"/>
    <property type="match status" value="1"/>
</dbReference>
<feature type="chain" id="PRO_5001820289" evidence="4">
    <location>
        <begin position="34"/>
        <end position="414"/>
    </location>
</feature>
<comment type="caution">
    <text evidence="6">The sequence shown here is derived from an EMBL/GenBank/DDBJ whole genome shotgun (WGS) entry which is preliminary data.</text>
</comment>
<sequence length="414" mass="45036">MRKHKPPWLKRFRLAVTGVVMAIAMVVAPAAMADLNGYDVSGYQAPDITQVAPADFAIVKVNQGWYINSSWGQQASGAVNTGKELGLYDYASGMDATTEADNFVNHITGYVGKAMLVLDWEPYQNAAWGNSNWVRTWVYRVHARTGVWPVVYCSKGFVGQIPADVRAKCMLWAAQYANNYATGYQDSPWLAGSQGEGMLQYTSTGYLNGRGPLDLDKFFGDRTAWRKIACGERAGCSTTGGSTGTPTIHVEKRTTNTTDLNAMATAVIRGDYGNGADRQARLGDNYQAVMNIVNSRLSSSACSGPTTVTRTKTRTYVVRSGDTVSAIAERTGLKPASAWRVPSGNINRIYVGQTITYYGSSTVPTPSTTYYGSSTHVVSSGESLWKIYGAGWYAAAQRNGLRPPYTIYPGQRLR</sequence>
<dbReference type="Gene3D" id="3.10.350.10">
    <property type="entry name" value="LysM domain"/>
    <property type="match status" value="2"/>
</dbReference>
<name>A0A087DRT0_BIFAD</name>
<dbReference type="PROSITE" id="PS51904">
    <property type="entry name" value="GLYCOSYL_HYDROL_F25_2"/>
    <property type="match status" value="1"/>
</dbReference>
<keyword evidence="2" id="KW-0378">Hydrolase</keyword>
<organism evidence="6 7">
    <name type="scientific">Bifidobacterium adolescentis JCM 15918</name>
    <dbReference type="NCBI Taxonomy" id="1437612"/>
    <lineage>
        <taxon>Bacteria</taxon>
        <taxon>Bacillati</taxon>
        <taxon>Actinomycetota</taxon>
        <taxon>Actinomycetes</taxon>
        <taxon>Bifidobacteriales</taxon>
        <taxon>Bifidobacteriaceae</taxon>
        <taxon>Bifidobacterium</taxon>
    </lineage>
</organism>
<dbReference type="InterPro" id="IPR017853">
    <property type="entry name" value="GH"/>
</dbReference>
<dbReference type="SUPFAM" id="SSF51445">
    <property type="entry name" value="(Trans)glycosidases"/>
    <property type="match status" value="1"/>
</dbReference>
<protein>
    <submittedName>
        <fullName evidence="6">Endolysin</fullName>
    </submittedName>
</protein>
<dbReference type="PROSITE" id="PS51782">
    <property type="entry name" value="LYSM"/>
    <property type="match status" value="1"/>
</dbReference>
<reference evidence="6 7" key="1">
    <citation type="submission" date="2014-03" db="EMBL/GenBank/DDBJ databases">
        <title>Genomics of Bifidobacteria.</title>
        <authorList>
            <person name="Ventura M."/>
            <person name="Milani C."/>
            <person name="Lugli G.A."/>
        </authorList>
    </citation>
    <scope>NUCLEOTIDE SEQUENCE [LARGE SCALE GENOMIC DNA]</scope>
    <source>
        <strain evidence="7">JCM 15918</strain>
    </source>
</reference>
<evidence type="ECO:0000313" key="6">
    <source>
        <dbReference type="EMBL" id="KFI98230.1"/>
    </source>
</evidence>
<dbReference type="InterPro" id="IPR018077">
    <property type="entry name" value="Glyco_hydro_fam25_subgr"/>
</dbReference>
<evidence type="ECO:0000256" key="1">
    <source>
        <dbReference type="ARBA" id="ARBA00010646"/>
    </source>
</evidence>
<dbReference type="EMBL" id="JGZQ01000003">
    <property type="protein sequence ID" value="KFI98230.1"/>
    <property type="molecule type" value="Genomic_DNA"/>
</dbReference>
<dbReference type="GO" id="GO:0003796">
    <property type="term" value="F:lysozyme activity"/>
    <property type="evidence" value="ECO:0007669"/>
    <property type="project" value="InterPro"/>
</dbReference>
<dbReference type="GO" id="GO:0016052">
    <property type="term" value="P:carbohydrate catabolic process"/>
    <property type="evidence" value="ECO:0007669"/>
    <property type="project" value="TreeGrafter"/>
</dbReference>
<dbReference type="Pfam" id="PF08230">
    <property type="entry name" value="CW_7"/>
    <property type="match status" value="1"/>
</dbReference>
<dbReference type="InterPro" id="IPR002053">
    <property type="entry name" value="Glyco_hydro_25"/>
</dbReference>
<feature type="domain" description="LysM" evidence="5">
    <location>
        <begin position="314"/>
        <end position="357"/>
    </location>
</feature>
<dbReference type="InterPro" id="IPR013168">
    <property type="entry name" value="Cpl_7_lyso_C"/>
</dbReference>
<dbReference type="InterPro" id="IPR018392">
    <property type="entry name" value="LysM"/>
</dbReference>
<dbReference type="RefSeq" id="WP_033499772.1">
    <property type="nucleotide sequence ID" value="NZ_JDUX01000005.1"/>
</dbReference>
<dbReference type="GO" id="GO:0016998">
    <property type="term" value="P:cell wall macromolecule catabolic process"/>
    <property type="evidence" value="ECO:0007669"/>
    <property type="project" value="InterPro"/>
</dbReference>
<dbReference type="Pfam" id="PF01183">
    <property type="entry name" value="Glyco_hydro_25"/>
    <property type="match status" value="1"/>
</dbReference>
<proteinExistence type="inferred from homology"/>
<evidence type="ECO:0000256" key="3">
    <source>
        <dbReference type="ARBA" id="ARBA00023295"/>
    </source>
</evidence>
<dbReference type="PANTHER" id="PTHR34135:SF2">
    <property type="entry name" value="LYSOZYME"/>
    <property type="match status" value="1"/>
</dbReference>
<dbReference type="Pfam" id="PF01476">
    <property type="entry name" value="LysM"/>
    <property type="match status" value="2"/>
</dbReference>
<evidence type="ECO:0000256" key="2">
    <source>
        <dbReference type="ARBA" id="ARBA00022801"/>
    </source>
</evidence>
<dbReference type="SMART" id="SM00257">
    <property type="entry name" value="LysM"/>
    <property type="match status" value="2"/>
</dbReference>
<dbReference type="SMART" id="SM00641">
    <property type="entry name" value="Glyco_25"/>
    <property type="match status" value="1"/>
</dbReference>
<gene>
    <name evidence="6" type="ORF">BSTER_0807</name>
</gene>
<dbReference type="SUPFAM" id="SSF54106">
    <property type="entry name" value="LysM domain"/>
    <property type="match status" value="1"/>
</dbReference>
<feature type="signal peptide" evidence="4">
    <location>
        <begin position="1"/>
        <end position="33"/>
    </location>
</feature>
<keyword evidence="4" id="KW-0732">Signal</keyword>
<dbReference type="Proteomes" id="UP000029091">
    <property type="component" value="Unassembled WGS sequence"/>
</dbReference>
<dbReference type="CDD" id="cd00118">
    <property type="entry name" value="LysM"/>
    <property type="match status" value="2"/>
</dbReference>
<evidence type="ECO:0000313" key="7">
    <source>
        <dbReference type="Proteomes" id="UP000029091"/>
    </source>
</evidence>
<evidence type="ECO:0000259" key="5">
    <source>
        <dbReference type="PROSITE" id="PS51782"/>
    </source>
</evidence>
<dbReference type="GO" id="GO:0009253">
    <property type="term" value="P:peptidoglycan catabolic process"/>
    <property type="evidence" value="ECO:0007669"/>
    <property type="project" value="InterPro"/>
</dbReference>
<comment type="similarity">
    <text evidence="1">Belongs to the glycosyl hydrolase 25 family.</text>
</comment>
<accession>A0A087DRT0</accession>
<dbReference type="AlphaFoldDB" id="A0A087DRT0"/>
<dbReference type="InterPro" id="IPR036779">
    <property type="entry name" value="LysM_dom_sf"/>
</dbReference>
<keyword evidence="3" id="KW-0326">Glycosidase</keyword>
<dbReference type="SMART" id="SM01095">
    <property type="entry name" value="Cpl-7"/>
    <property type="match status" value="1"/>
</dbReference>